<accession>A0A1I8PNI1</accession>
<dbReference type="KEGG" id="scac:106081266"/>
<dbReference type="OrthoDB" id="7757854at2759"/>
<dbReference type="STRING" id="35570.A0A1I8PNI1"/>
<proteinExistence type="predicted"/>
<keyword evidence="2" id="KW-1185">Reference proteome</keyword>
<protein>
    <submittedName>
        <fullName evidence="1">Uncharacterized protein</fullName>
    </submittedName>
</protein>
<organism evidence="1 2">
    <name type="scientific">Stomoxys calcitrans</name>
    <name type="common">Stable fly</name>
    <name type="synonym">Conops calcitrans</name>
    <dbReference type="NCBI Taxonomy" id="35570"/>
    <lineage>
        <taxon>Eukaryota</taxon>
        <taxon>Metazoa</taxon>
        <taxon>Ecdysozoa</taxon>
        <taxon>Arthropoda</taxon>
        <taxon>Hexapoda</taxon>
        <taxon>Insecta</taxon>
        <taxon>Pterygota</taxon>
        <taxon>Neoptera</taxon>
        <taxon>Endopterygota</taxon>
        <taxon>Diptera</taxon>
        <taxon>Brachycera</taxon>
        <taxon>Muscomorpha</taxon>
        <taxon>Muscoidea</taxon>
        <taxon>Muscidae</taxon>
        <taxon>Stomoxys</taxon>
    </lineage>
</organism>
<name>A0A1I8PNI1_STOCA</name>
<evidence type="ECO:0000313" key="1">
    <source>
        <dbReference type="EnsemblMetazoa" id="SCAU009669-PA"/>
    </source>
</evidence>
<sequence>MDCNETTRMLNSETIEQLQKSRDAELVNVRKLRLVLKELKQLNCNKMSVSDKESIEKSLKVLKIGDYLHLNEKKNQCLLDLGDTCKVNLNYTERKSVRQHLSESLQKLKIIREFGQKLQSELPELFSETYYLHEEILNLEMQRRANFEQLIALRNKKCHFLNVAADLKMGPYLAYELDVAYAKARHNQTKVNVLRGYFVNELLTRTEHSLKAIQEVESYINDDLEKELDANN</sequence>
<dbReference type="Proteomes" id="UP000095300">
    <property type="component" value="Unassembled WGS sequence"/>
</dbReference>
<reference evidence="1" key="1">
    <citation type="submission" date="2020-05" db="UniProtKB">
        <authorList>
            <consortium name="EnsemblMetazoa"/>
        </authorList>
    </citation>
    <scope>IDENTIFICATION</scope>
    <source>
        <strain evidence="1">USDA</strain>
    </source>
</reference>
<dbReference type="VEuPathDB" id="VectorBase:SCAU009669"/>
<dbReference type="EnsemblMetazoa" id="SCAU009669-RA">
    <property type="protein sequence ID" value="SCAU009669-PA"/>
    <property type="gene ID" value="SCAU009669"/>
</dbReference>
<evidence type="ECO:0000313" key="2">
    <source>
        <dbReference type="Proteomes" id="UP000095300"/>
    </source>
</evidence>
<gene>
    <name evidence="1" type="primary">106081266</name>
</gene>
<dbReference type="AlphaFoldDB" id="A0A1I8PNI1"/>